<evidence type="ECO:0000256" key="14">
    <source>
        <dbReference type="ARBA" id="ARBA00022801"/>
    </source>
</evidence>
<dbReference type="Gene3D" id="3.40.710.10">
    <property type="entry name" value="DD-peptidase/beta-lactamase superfamily"/>
    <property type="match status" value="2"/>
</dbReference>
<evidence type="ECO:0000256" key="21">
    <source>
        <dbReference type="ARBA" id="ARBA00023268"/>
    </source>
</evidence>
<comment type="pathway">
    <text evidence="2">Cell wall biogenesis; peptidoglycan biosynthesis.</text>
</comment>
<evidence type="ECO:0000256" key="2">
    <source>
        <dbReference type="ARBA" id="ARBA00004752"/>
    </source>
</evidence>
<keyword evidence="18 27" id="KW-1133">Transmembrane helix</keyword>
<evidence type="ECO:0000256" key="13">
    <source>
        <dbReference type="ARBA" id="ARBA00022692"/>
    </source>
</evidence>
<dbReference type="InterPro" id="IPR001460">
    <property type="entry name" value="PCN-bd_Tpept"/>
</dbReference>
<comment type="catalytic activity">
    <reaction evidence="25">
        <text>[GlcNAc-(1-&gt;4)-Mur2Ac(oyl-L-Ala-gamma-D-Glu-L-Lys-D-Ala-D-Ala)](n)-di-trans,octa-cis-undecaprenyl diphosphate + beta-D-GlcNAc-(1-&gt;4)-Mur2Ac(oyl-L-Ala-gamma-D-Glu-L-Lys-D-Ala-D-Ala)-di-trans,octa-cis-undecaprenyl diphosphate = [GlcNAc-(1-&gt;4)-Mur2Ac(oyl-L-Ala-gamma-D-Glu-L-Lys-D-Ala-D-Ala)](n+1)-di-trans,octa-cis-undecaprenyl diphosphate + di-trans,octa-cis-undecaprenyl diphosphate + H(+)</text>
        <dbReference type="Rhea" id="RHEA:23708"/>
        <dbReference type="Rhea" id="RHEA-COMP:9602"/>
        <dbReference type="Rhea" id="RHEA-COMP:9603"/>
        <dbReference type="ChEBI" id="CHEBI:15378"/>
        <dbReference type="ChEBI" id="CHEBI:58405"/>
        <dbReference type="ChEBI" id="CHEBI:60033"/>
        <dbReference type="ChEBI" id="CHEBI:78435"/>
        <dbReference type="EC" id="2.4.99.28"/>
    </reaction>
</comment>
<evidence type="ECO:0000256" key="8">
    <source>
        <dbReference type="ARBA" id="ARBA00022519"/>
    </source>
</evidence>
<dbReference type="RefSeq" id="WP_043746768.1">
    <property type="nucleotide sequence ID" value="NZ_AQQX01000002.1"/>
</dbReference>
<dbReference type="InterPro" id="IPR050396">
    <property type="entry name" value="Glycosyltr_51/Transpeptidase"/>
</dbReference>
<dbReference type="OrthoDB" id="9766909at2"/>
<dbReference type="AlphaFoldDB" id="A0A0A0EGT1"/>
<keyword evidence="10" id="KW-0645">Protease</keyword>
<dbReference type="InterPro" id="IPR031376">
    <property type="entry name" value="PCB_OB"/>
</dbReference>
<evidence type="ECO:0000256" key="20">
    <source>
        <dbReference type="ARBA" id="ARBA00023251"/>
    </source>
</evidence>
<keyword evidence="21" id="KW-0511">Multifunctional enzyme</keyword>
<dbReference type="InterPro" id="IPR001264">
    <property type="entry name" value="Glyco_trans_51"/>
</dbReference>
<keyword evidence="9" id="KW-0121">Carboxypeptidase</keyword>
<evidence type="ECO:0000256" key="24">
    <source>
        <dbReference type="ARBA" id="ARBA00044770"/>
    </source>
</evidence>
<dbReference type="Pfam" id="PF00905">
    <property type="entry name" value="Transpeptidase"/>
    <property type="match status" value="1"/>
</dbReference>
<evidence type="ECO:0000256" key="11">
    <source>
        <dbReference type="ARBA" id="ARBA00022676"/>
    </source>
</evidence>
<dbReference type="SUPFAM" id="SSF56601">
    <property type="entry name" value="beta-lactamase/transpeptidase-like"/>
    <property type="match status" value="1"/>
</dbReference>
<dbReference type="UniPathway" id="UPA00219"/>
<keyword evidence="8" id="KW-0997">Cell inner membrane</keyword>
<feature type="domain" description="Penicillin-binding protein OB-like" evidence="30">
    <location>
        <begin position="329"/>
        <end position="440"/>
    </location>
</feature>
<keyword evidence="11" id="KW-0328">Glycosyltransferase</keyword>
<evidence type="ECO:0000256" key="22">
    <source>
        <dbReference type="ARBA" id="ARBA00023316"/>
    </source>
</evidence>
<keyword evidence="17" id="KW-0573">Peptidoglycan synthesis</keyword>
<dbReference type="PANTHER" id="PTHR32282:SF27">
    <property type="entry name" value="PENICILLIN-BINDING PROTEIN 1A"/>
    <property type="match status" value="1"/>
</dbReference>
<keyword evidence="20" id="KW-0046">Antibiotic resistance</keyword>
<name>A0A0A0EGT1_9RHOB</name>
<keyword evidence="19 27" id="KW-0472">Membrane</keyword>
<dbReference type="FunFam" id="1.10.3810.10:FF:000003">
    <property type="entry name" value="Penicillin-binding protein 1a"/>
    <property type="match status" value="1"/>
</dbReference>
<evidence type="ECO:0000256" key="23">
    <source>
        <dbReference type="ARBA" id="ARBA00034000"/>
    </source>
</evidence>
<comment type="catalytic activity">
    <reaction evidence="23">
        <text>Preferential cleavage: (Ac)2-L-Lys-D-Ala-|-D-Ala. Also transpeptidation of peptidyl-alanyl moieties that are N-acyl substituents of D-alanine.</text>
        <dbReference type="EC" id="3.4.16.4"/>
    </reaction>
</comment>
<dbReference type="Pfam" id="PF17092">
    <property type="entry name" value="PCB_OB"/>
    <property type="match status" value="1"/>
</dbReference>
<evidence type="ECO:0000259" key="30">
    <source>
        <dbReference type="Pfam" id="PF17092"/>
    </source>
</evidence>
<dbReference type="GO" id="GO:0009252">
    <property type="term" value="P:peptidoglycan biosynthetic process"/>
    <property type="evidence" value="ECO:0007669"/>
    <property type="project" value="UniProtKB-UniPathway"/>
</dbReference>
<evidence type="ECO:0000313" key="32">
    <source>
        <dbReference type="Proteomes" id="UP000030004"/>
    </source>
</evidence>
<dbReference type="PANTHER" id="PTHR32282">
    <property type="entry name" value="BINDING PROTEIN TRANSPEPTIDASE, PUTATIVE-RELATED"/>
    <property type="match status" value="1"/>
</dbReference>
<evidence type="ECO:0000256" key="16">
    <source>
        <dbReference type="ARBA" id="ARBA00022968"/>
    </source>
</evidence>
<dbReference type="GO" id="GO:0046677">
    <property type="term" value="P:response to antibiotic"/>
    <property type="evidence" value="ECO:0007669"/>
    <property type="project" value="UniProtKB-KW"/>
</dbReference>
<dbReference type="Pfam" id="PF00912">
    <property type="entry name" value="Transgly"/>
    <property type="match status" value="1"/>
</dbReference>
<dbReference type="InterPro" id="IPR012338">
    <property type="entry name" value="Beta-lactam/transpept-like"/>
</dbReference>
<dbReference type="GO" id="GO:0071555">
    <property type="term" value="P:cell wall organization"/>
    <property type="evidence" value="ECO:0007669"/>
    <property type="project" value="UniProtKB-KW"/>
</dbReference>
<dbReference type="GO" id="GO:0008360">
    <property type="term" value="P:regulation of cell shape"/>
    <property type="evidence" value="ECO:0007669"/>
    <property type="project" value="UniProtKB-KW"/>
</dbReference>
<organism evidence="31 32">
    <name type="scientific">Pseudooceanicola atlanticus</name>
    <dbReference type="NCBI Taxonomy" id="1461694"/>
    <lineage>
        <taxon>Bacteria</taxon>
        <taxon>Pseudomonadati</taxon>
        <taxon>Pseudomonadota</taxon>
        <taxon>Alphaproteobacteria</taxon>
        <taxon>Rhodobacterales</taxon>
        <taxon>Paracoccaceae</taxon>
        <taxon>Pseudooceanicola</taxon>
    </lineage>
</organism>
<accession>A0A0A0EGT1</accession>
<protein>
    <recommendedName>
        <fullName evidence="6">Penicillin-binding protein 1A</fullName>
        <ecNumber evidence="24">2.4.99.28</ecNumber>
        <ecNumber evidence="5">3.4.16.4</ecNumber>
    </recommendedName>
</protein>
<dbReference type="GO" id="GO:0005886">
    <property type="term" value="C:plasma membrane"/>
    <property type="evidence" value="ECO:0007669"/>
    <property type="project" value="UniProtKB-SubCell"/>
</dbReference>
<dbReference type="InterPro" id="IPR036950">
    <property type="entry name" value="PBP_transglycosylase"/>
</dbReference>
<evidence type="ECO:0000256" key="17">
    <source>
        <dbReference type="ARBA" id="ARBA00022984"/>
    </source>
</evidence>
<keyword evidence="15" id="KW-0133">Cell shape</keyword>
<dbReference type="GO" id="GO:0008955">
    <property type="term" value="F:peptidoglycan glycosyltransferase activity"/>
    <property type="evidence" value="ECO:0007669"/>
    <property type="project" value="UniProtKB-EC"/>
</dbReference>
<comment type="similarity">
    <text evidence="3">In the C-terminal section; belongs to the transpeptidase family.</text>
</comment>
<keyword evidence="16" id="KW-0735">Signal-anchor</keyword>
<dbReference type="EC" id="2.4.99.28" evidence="24"/>
<reference evidence="31 32" key="1">
    <citation type="journal article" date="2015" name="Antonie Van Leeuwenhoek">
        <title>Pseudooceanicola atlanticus gen. nov. sp. nov., isolated from surface seawater of the Atlantic Ocean and reclassification of Oceanicola batsensis, Oceanicola marinus, Oceanicola nitratireducens, Oceanicola nanhaiensis, Oceanicola antarcticus and Oceanicola flagellatus, as Pseudooceanicola batsensis comb. nov., Pseudooceanicola marinus comb. nov., Pseudooceanicola nitratireducens comb. nov., Pseudooceanicola nanhaiensis comb. nov., Pseudooceanicola antarcticus comb. nov., and Pseudooceanicola flagellatus comb. nov.</title>
        <authorList>
            <person name="Lai Q."/>
            <person name="Li G."/>
            <person name="Liu X."/>
            <person name="Du Y."/>
            <person name="Sun F."/>
            <person name="Shao Z."/>
        </authorList>
    </citation>
    <scope>NUCLEOTIDE SEQUENCE [LARGE SCALE GENOMIC DNA]</scope>
    <source>
        <strain evidence="31 32">22II-s11g</strain>
    </source>
</reference>
<keyword evidence="7" id="KW-1003">Cell membrane</keyword>
<evidence type="ECO:0000256" key="1">
    <source>
        <dbReference type="ARBA" id="ARBA00004249"/>
    </source>
</evidence>
<evidence type="ECO:0000256" key="25">
    <source>
        <dbReference type="ARBA" id="ARBA00049902"/>
    </source>
</evidence>
<dbReference type="Proteomes" id="UP000030004">
    <property type="component" value="Unassembled WGS sequence"/>
</dbReference>
<keyword evidence="12" id="KW-0808">Transferase</keyword>
<evidence type="ECO:0000259" key="28">
    <source>
        <dbReference type="Pfam" id="PF00905"/>
    </source>
</evidence>
<evidence type="ECO:0000256" key="4">
    <source>
        <dbReference type="ARBA" id="ARBA00007739"/>
    </source>
</evidence>
<gene>
    <name evidence="31" type="ORF">ATO9_06235</name>
</gene>
<keyword evidence="22" id="KW-0961">Cell wall biogenesis/degradation</keyword>
<dbReference type="NCBIfam" id="TIGR02074">
    <property type="entry name" value="PBP_1a_fam"/>
    <property type="match status" value="1"/>
</dbReference>
<evidence type="ECO:0000313" key="31">
    <source>
        <dbReference type="EMBL" id="KGM49614.1"/>
    </source>
</evidence>
<evidence type="ECO:0000256" key="26">
    <source>
        <dbReference type="ARBA" id="ARBA00060592"/>
    </source>
</evidence>
<keyword evidence="14" id="KW-0378">Hydrolase</keyword>
<dbReference type="InterPro" id="IPR023346">
    <property type="entry name" value="Lysozyme-like_dom_sf"/>
</dbReference>
<feature type="domain" description="Penicillin-binding protein transpeptidase" evidence="28">
    <location>
        <begin position="442"/>
        <end position="732"/>
    </location>
</feature>
<dbReference type="STRING" id="1461694.ATO9_06235"/>
<dbReference type="eggNOG" id="COG5009">
    <property type="taxonomic scope" value="Bacteria"/>
</dbReference>
<dbReference type="Gene3D" id="1.10.3810.10">
    <property type="entry name" value="Biosynthetic peptidoglycan transglycosylase-like"/>
    <property type="match status" value="1"/>
</dbReference>
<comment type="caution">
    <text evidence="31">The sequence shown here is derived from an EMBL/GenBank/DDBJ whole genome shotgun (WGS) entry which is preliminary data.</text>
</comment>
<dbReference type="GO" id="GO:0030288">
    <property type="term" value="C:outer membrane-bounded periplasmic space"/>
    <property type="evidence" value="ECO:0007669"/>
    <property type="project" value="TreeGrafter"/>
</dbReference>
<evidence type="ECO:0000256" key="27">
    <source>
        <dbReference type="SAM" id="Phobius"/>
    </source>
</evidence>
<dbReference type="GO" id="GO:0009002">
    <property type="term" value="F:serine-type D-Ala-D-Ala carboxypeptidase activity"/>
    <property type="evidence" value="ECO:0007669"/>
    <property type="project" value="UniProtKB-EC"/>
</dbReference>
<evidence type="ECO:0000256" key="3">
    <source>
        <dbReference type="ARBA" id="ARBA00007090"/>
    </source>
</evidence>
<evidence type="ECO:0000256" key="15">
    <source>
        <dbReference type="ARBA" id="ARBA00022960"/>
    </source>
</evidence>
<comment type="similarity">
    <text evidence="4">In the N-terminal section; belongs to the glycosyltransferase 51 family.</text>
</comment>
<evidence type="ECO:0000256" key="12">
    <source>
        <dbReference type="ARBA" id="ARBA00022679"/>
    </source>
</evidence>
<keyword evidence="32" id="KW-1185">Reference proteome</keyword>
<dbReference type="EMBL" id="AQQX01000002">
    <property type="protein sequence ID" value="KGM49614.1"/>
    <property type="molecule type" value="Genomic_DNA"/>
</dbReference>
<evidence type="ECO:0000256" key="7">
    <source>
        <dbReference type="ARBA" id="ARBA00022475"/>
    </source>
</evidence>
<keyword evidence="13 27" id="KW-0812">Transmembrane</keyword>
<feature type="domain" description="Glycosyl transferase family 51" evidence="29">
    <location>
        <begin position="60"/>
        <end position="235"/>
    </location>
</feature>
<sequence>MLRFVLSFFGAIFSLVTLGIAVIALSIGAVFWVYGRDLPSHESLAQYQPKTISRIYSSEGKIIDEFAVERRLFAPADEIPDLVKEAFISAEDKNFYSHAGYDTRGIAAAIVEAVKSRGQNVRGASTITQQVMKNFLLSGDRRVERKIKEIILAARLEETLPKEKILELYLNEIFLGQNSYGVAAAAQTYFNKALSELAPHEAAFLASLPKAPSDYHPVRRKDRLMQRRNFVLKEMMENGYLTEAAYQAEVDQPLRSVQNGDFESYRTERPDRDYFTDEIRRQLSRDFGEGEFFTGGFTVRATIDPEMQVLAAESLRIQLEQYDRGRGEWRGTGKTIDPAQLKTEESWRAALADTRVARDIDLESPWHPAVVLEIEDQQLRLGIEGVEETEAEPFVVPRKDIGWLRGNFFDNFEVGDVVHVRRMAEGDNFIRWSLRQVPEVQGGFMAMDVNTGRVIAMQGGFSYQNSVFNRATQARRQPGSSFKPFVYASALDSGYTPATIIIDAPIEINTPQGMWRPTNASHQFYGPTPLRTGIERSRNLMTIRLAQEVGMDVVASYAERFGVYDNMGQYLANALGSEETTLFKMVSAYAMFANGGERVEPTLVDRVQDRYGKTIYRHDRRDCVDCDDPTIPRSRSPRIVSDRARVMDAITAYQLTSMLQGVVERGTASSAVNLPVPTAGKTGTTNDAKDVWFIGFTSNVVAGCYIGYDDPEPLGRGASGGGFCGPVFQRFMSEAIKKYGGGKFKIPPGGHFIKIDRFTGARLADNASGPNVVAEYFRDGEEPIFGVSFDGGFAMGSDLPLFEEVGTSSAREVTTSTGRKATVGPKASFGTLSSGGLY</sequence>
<proteinExistence type="inferred from homology"/>
<evidence type="ECO:0000256" key="19">
    <source>
        <dbReference type="ARBA" id="ARBA00023136"/>
    </source>
</evidence>
<dbReference type="SUPFAM" id="SSF53955">
    <property type="entry name" value="Lysozyme-like"/>
    <property type="match status" value="1"/>
</dbReference>
<evidence type="ECO:0000259" key="29">
    <source>
        <dbReference type="Pfam" id="PF00912"/>
    </source>
</evidence>
<evidence type="ECO:0000256" key="18">
    <source>
        <dbReference type="ARBA" id="ARBA00022989"/>
    </source>
</evidence>
<dbReference type="GO" id="GO:0006508">
    <property type="term" value="P:proteolysis"/>
    <property type="evidence" value="ECO:0007669"/>
    <property type="project" value="UniProtKB-KW"/>
</dbReference>
<evidence type="ECO:0000256" key="10">
    <source>
        <dbReference type="ARBA" id="ARBA00022670"/>
    </source>
</evidence>
<evidence type="ECO:0000256" key="5">
    <source>
        <dbReference type="ARBA" id="ARBA00012448"/>
    </source>
</evidence>
<comment type="pathway">
    <text evidence="26">Glycan biosynthesis.</text>
</comment>
<comment type="subcellular location">
    <subcellularLocation>
        <location evidence="1">Cell inner membrane</location>
        <topology evidence="1">Single-pass type II membrane protein</topology>
    </subcellularLocation>
</comment>
<feature type="transmembrane region" description="Helical" evidence="27">
    <location>
        <begin position="12"/>
        <end position="34"/>
    </location>
</feature>
<dbReference type="GO" id="GO:0008658">
    <property type="term" value="F:penicillin binding"/>
    <property type="evidence" value="ECO:0007669"/>
    <property type="project" value="InterPro"/>
</dbReference>
<evidence type="ECO:0000256" key="6">
    <source>
        <dbReference type="ARBA" id="ARBA00018638"/>
    </source>
</evidence>
<dbReference type="EC" id="3.4.16.4" evidence="5"/>
<evidence type="ECO:0000256" key="9">
    <source>
        <dbReference type="ARBA" id="ARBA00022645"/>
    </source>
</evidence>